<dbReference type="GO" id="GO:0042448">
    <property type="term" value="P:progesterone metabolic process"/>
    <property type="evidence" value="ECO:0007669"/>
    <property type="project" value="TreeGrafter"/>
</dbReference>
<dbReference type="PRINTS" id="PR00385">
    <property type="entry name" value="P450"/>
</dbReference>
<evidence type="ECO:0000256" key="2">
    <source>
        <dbReference type="ARBA" id="ARBA00004174"/>
    </source>
</evidence>
<dbReference type="EMBL" id="JBAMIC010000001">
    <property type="protein sequence ID" value="KAK7113862.1"/>
    <property type="molecule type" value="Genomic_DNA"/>
</dbReference>
<accession>A0AAN9BYF6</accession>
<evidence type="ECO:0000256" key="8">
    <source>
        <dbReference type="ARBA" id="ARBA00022848"/>
    </source>
</evidence>
<feature type="binding site" description="axial binding residue" evidence="13">
    <location>
        <position position="469"/>
    </location>
    <ligand>
        <name>heme</name>
        <dbReference type="ChEBI" id="CHEBI:30413"/>
    </ligand>
    <ligandPart>
        <name>Fe</name>
        <dbReference type="ChEBI" id="CHEBI:18248"/>
    </ligandPart>
</feature>
<evidence type="ECO:0000313" key="16">
    <source>
        <dbReference type="EMBL" id="KAK7113862.1"/>
    </source>
</evidence>
<dbReference type="GO" id="GO:0042446">
    <property type="term" value="P:hormone biosynthetic process"/>
    <property type="evidence" value="ECO:0007669"/>
    <property type="project" value="TreeGrafter"/>
</dbReference>
<dbReference type="AlphaFoldDB" id="A0AAN9BYF6"/>
<keyword evidence="7" id="KW-0256">Endoplasmic reticulum</keyword>
<keyword evidence="8" id="KW-0492">Microsome</keyword>
<comment type="similarity">
    <text evidence="4 14">Belongs to the cytochrome P450 family.</text>
</comment>
<dbReference type="Pfam" id="PF00067">
    <property type="entry name" value="p450"/>
    <property type="match status" value="1"/>
</dbReference>
<dbReference type="Proteomes" id="UP001374579">
    <property type="component" value="Unassembled WGS sequence"/>
</dbReference>
<proteinExistence type="inferred from homology"/>
<dbReference type="GO" id="GO:0020037">
    <property type="term" value="F:heme binding"/>
    <property type="evidence" value="ECO:0007669"/>
    <property type="project" value="InterPro"/>
</dbReference>
<evidence type="ECO:0000256" key="3">
    <source>
        <dbReference type="ARBA" id="ARBA00004406"/>
    </source>
</evidence>
<evidence type="ECO:0000256" key="14">
    <source>
        <dbReference type="RuleBase" id="RU000461"/>
    </source>
</evidence>
<evidence type="ECO:0000256" key="15">
    <source>
        <dbReference type="SAM" id="MobiDB-lite"/>
    </source>
</evidence>
<keyword evidence="11 14" id="KW-0503">Monooxygenase</keyword>
<dbReference type="Gene3D" id="1.10.630.10">
    <property type="entry name" value="Cytochrome P450"/>
    <property type="match status" value="1"/>
</dbReference>
<evidence type="ECO:0000256" key="11">
    <source>
        <dbReference type="ARBA" id="ARBA00023033"/>
    </source>
</evidence>
<dbReference type="InterPro" id="IPR017972">
    <property type="entry name" value="Cyt_P450_CS"/>
</dbReference>
<dbReference type="FunFam" id="1.10.630.10:FF:000238">
    <property type="entry name" value="Cytochrome P450 2A6"/>
    <property type="match status" value="1"/>
</dbReference>
<dbReference type="PANTHER" id="PTHR24289">
    <property type="entry name" value="STEROID 17-ALPHA-HYDROXYLASE/17,20 LYASE"/>
    <property type="match status" value="1"/>
</dbReference>
<sequence>MVTMVIEIILTCIAVILLLLYSLRGHLGYQKACGLGSIPRVAPCLPFFGNALHLDMAQCHLSLSDLRPKYGQVFRIRLFKEDIVVLNDYASIHDALIVKGSDFAGRPPMYRTSHAERNKHSIVWQTYTHKLVFLRKCVLKSLRMYGAGLGKLEERCAPDMDTMCRTIAGMGGKPFNPRTVIYDSVCSVMLSLTLGMKLDYDSPSFKTIQKMNALFNDIFGSGTARRLDFIPLLKYFRNDCYCRMQEALQLRDEFWEEQLEKLKDSKVDPECVVPSLLEEVNNNSTSVNTASNGVAKARSTGKQKDDSQEDVSVTTVKEVFTNLILAGTDTTATALTCLLLIVLHYPDVQRRMQQEIDSVVDSGSTPSLADRPYMPYVEAVLLELLRFISHVPLAVPHHTTCDTSVLEKPVPINTVVYINLWSLHHDEAEWTEPWTFRPSRFLDDQGKLVSPSHKNRRMLLPFGAGRRVCLGEILAKNRLFLFASALLQRFRFEPEDPENMPEVDPRSYEMGLVLHPKPFRLRALPRNAV</sequence>
<dbReference type="GO" id="GO:0004508">
    <property type="term" value="F:steroid 17-alpha-monooxygenase activity"/>
    <property type="evidence" value="ECO:0007669"/>
    <property type="project" value="TreeGrafter"/>
</dbReference>
<keyword evidence="12" id="KW-0472">Membrane</keyword>
<dbReference type="InterPro" id="IPR002401">
    <property type="entry name" value="Cyt_P450_E_grp-I"/>
</dbReference>
<dbReference type="InterPro" id="IPR001128">
    <property type="entry name" value="Cyt_P450"/>
</dbReference>
<evidence type="ECO:0000256" key="12">
    <source>
        <dbReference type="ARBA" id="ARBA00023136"/>
    </source>
</evidence>
<protein>
    <submittedName>
        <fullName evidence="16">Uncharacterized protein</fullName>
    </submittedName>
</protein>
<comment type="subcellular location">
    <subcellularLocation>
        <location evidence="3">Endoplasmic reticulum membrane</location>
        <topology evidence="3">Peripheral membrane protein</topology>
    </subcellularLocation>
    <subcellularLocation>
        <location evidence="2">Microsome membrane</location>
        <topology evidence="2">Peripheral membrane protein</topology>
    </subcellularLocation>
</comment>
<evidence type="ECO:0000256" key="6">
    <source>
        <dbReference type="ARBA" id="ARBA00022723"/>
    </source>
</evidence>
<dbReference type="PANTHER" id="PTHR24289:SF1">
    <property type="entry name" value="STEROID 17-ALPHA-HYDROXYLASE_17,20 LYASE"/>
    <property type="match status" value="1"/>
</dbReference>
<dbReference type="GO" id="GO:0005506">
    <property type="term" value="F:iron ion binding"/>
    <property type="evidence" value="ECO:0007669"/>
    <property type="project" value="InterPro"/>
</dbReference>
<evidence type="ECO:0000256" key="1">
    <source>
        <dbReference type="ARBA" id="ARBA00001971"/>
    </source>
</evidence>
<feature type="region of interest" description="Disordered" evidence="15">
    <location>
        <begin position="287"/>
        <end position="309"/>
    </location>
</feature>
<gene>
    <name evidence="16" type="ORF">V1264_000023</name>
</gene>
<evidence type="ECO:0000256" key="5">
    <source>
        <dbReference type="ARBA" id="ARBA00022617"/>
    </source>
</evidence>
<evidence type="ECO:0000313" key="17">
    <source>
        <dbReference type="Proteomes" id="UP001374579"/>
    </source>
</evidence>
<keyword evidence="6 13" id="KW-0479">Metal-binding</keyword>
<dbReference type="PRINTS" id="PR00463">
    <property type="entry name" value="EP450I"/>
</dbReference>
<keyword evidence="17" id="KW-1185">Reference proteome</keyword>
<keyword evidence="9 14" id="KW-0560">Oxidoreductase</keyword>
<keyword evidence="10 13" id="KW-0408">Iron</keyword>
<comment type="caution">
    <text evidence="16">The sequence shown here is derived from an EMBL/GenBank/DDBJ whole genome shotgun (WGS) entry which is preliminary data.</text>
</comment>
<dbReference type="InterPro" id="IPR036396">
    <property type="entry name" value="Cyt_P450_sf"/>
</dbReference>
<evidence type="ECO:0000256" key="4">
    <source>
        <dbReference type="ARBA" id="ARBA00010617"/>
    </source>
</evidence>
<dbReference type="SUPFAM" id="SSF48264">
    <property type="entry name" value="Cytochrome P450"/>
    <property type="match status" value="1"/>
</dbReference>
<reference evidence="16 17" key="1">
    <citation type="submission" date="2024-02" db="EMBL/GenBank/DDBJ databases">
        <title>Chromosome-scale genome assembly of the rough periwinkle Littorina saxatilis.</title>
        <authorList>
            <person name="De Jode A."/>
            <person name="Faria R."/>
            <person name="Formenti G."/>
            <person name="Sims Y."/>
            <person name="Smith T.P."/>
            <person name="Tracey A."/>
            <person name="Wood J.M.D."/>
            <person name="Zagrodzka Z.B."/>
            <person name="Johannesson K."/>
            <person name="Butlin R.K."/>
            <person name="Leder E.H."/>
        </authorList>
    </citation>
    <scope>NUCLEOTIDE SEQUENCE [LARGE SCALE GENOMIC DNA]</scope>
    <source>
        <strain evidence="16">Snail1</strain>
        <tissue evidence="16">Muscle</tissue>
    </source>
</reference>
<evidence type="ECO:0000256" key="9">
    <source>
        <dbReference type="ARBA" id="ARBA00023002"/>
    </source>
</evidence>
<keyword evidence="5 13" id="KW-0349">Heme</keyword>
<evidence type="ECO:0000256" key="7">
    <source>
        <dbReference type="ARBA" id="ARBA00022824"/>
    </source>
</evidence>
<name>A0AAN9BYF6_9CAEN</name>
<comment type="cofactor">
    <cofactor evidence="1 13">
        <name>heme</name>
        <dbReference type="ChEBI" id="CHEBI:30413"/>
    </cofactor>
</comment>
<dbReference type="PROSITE" id="PS00086">
    <property type="entry name" value="CYTOCHROME_P450"/>
    <property type="match status" value="1"/>
</dbReference>
<evidence type="ECO:0000256" key="10">
    <source>
        <dbReference type="ARBA" id="ARBA00023004"/>
    </source>
</evidence>
<organism evidence="16 17">
    <name type="scientific">Littorina saxatilis</name>
    <dbReference type="NCBI Taxonomy" id="31220"/>
    <lineage>
        <taxon>Eukaryota</taxon>
        <taxon>Metazoa</taxon>
        <taxon>Spiralia</taxon>
        <taxon>Lophotrochozoa</taxon>
        <taxon>Mollusca</taxon>
        <taxon>Gastropoda</taxon>
        <taxon>Caenogastropoda</taxon>
        <taxon>Littorinimorpha</taxon>
        <taxon>Littorinoidea</taxon>
        <taxon>Littorinidae</taxon>
        <taxon>Littorina</taxon>
    </lineage>
</organism>
<dbReference type="GO" id="GO:0005789">
    <property type="term" value="C:endoplasmic reticulum membrane"/>
    <property type="evidence" value="ECO:0007669"/>
    <property type="project" value="UniProtKB-SubCell"/>
</dbReference>
<evidence type="ECO:0000256" key="13">
    <source>
        <dbReference type="PIRSR" id="PIRSR602401-1"/>
    </source>
</evidence>